<organism evidence="12 13">
    <name type="scientific">Blattamonas nauphoetae</name>
    <dbReference type="NCBI Taxonomy" id="2049346"/>
    <lineage>
        <taxon>Eukaryota</taxon>
        <taxon>Metamonada</taxon>
        <taxon>Preaxostyla</taxon>
        <taxon>Oxymonadida</taxon>
        <taxon>Blattamonas</taxon>
    </lineage>
</organism>
<evidence type="ECO:0000256" key="1">
    <source>
        <dbReference type="ARBA" id="ARBA00010886"/>
    </source>
</evidence>
<comment type="similarity">
    <text evidence="1">Belongs to the protein kinase superfamily. NEK Ser/Thr protein kinase family. NIMA subfamily.</text>
</comment>
<evidence type="ECO:0000256" key="2">
    <source>
        <dbReference type="ARBA" id="ARBA00012513"/>
    </source>
</evidence>
<keyword evidence="5 10" id="KW-0547">Nucleotide-binding</keyword>
<dbReference type="PANTHER" id="PTHR43671">
    <property type="entry name" value="SERINE/THREONINE-PROTEIN KINASE NEK"/>
    <property type="match status" value="1"/>
</dbReference>
<dbReference type="PANTHER" id="PTHR43671:SF98">
    <property type="entry name" value="SERINE_THREONINE-PROTEIN KINASE NEK11"/>
    <property type="match status" value="1"/>
</dbReference>
<evidence type="ECO:0000256" key="9">
    <source>
        <dbReference type="ARBA" id="ARBA00048679"/>
    </source>
</evidence>
<evidence type="ECO:0000256" key="4">
    <source>
        <dbReference type="ARBA" id="ARBA00022679"/>
    </source>
</evidence>
<keyword evidence="3" id="KW-0723">Serine/threonine-protein kinase</keyword>
<evidence type="ECO:0000259" key="11">
    <source>
        <dbReference type="PROSITE" id="PS50011"/>
    </source>
</evidence>
<feature type="binding site" evidence="10">
    <location>
        <position position="40"/>
    </location>
    <ligand>
        <name>ATP</name>
        <dbReference type="ChEBI" id="CHEBI:30616"/>
    </ligand>
</feature>
<evidence type="ECO:0000256" key="8">
    <source>
        <dbReference type="ARBA" id="ARBA00047899"/>
    </source>
</evidence>
<reference evidence="12 13" key="1">
    <citation type="journal article" date="2022" name="bioRxiv">
        <title>Genomics of Preaxostyla Flagellates Illuminates Evolutionary Transitions and the Path Towards Mitochondrial Loss.</title>
        <authorList>
            <person name="Novak L.V.F."/>
            <person name="Treitli S.C."/>
            <person name="Pyrih J."/>
            <person name="Halakuc P."/>
            <person name="Pipaliya S.V."/>
            <person name="Vacek V."/>
            <person name="Brzon O."/>
            <person name="Soukal P."/>
            <person name="Eme L."/>
            <person name="Dacks J.B."/>
            <person name="Karnkowska A."/>
            <person name="Elias M."/>
            <person name="Hampl V."/>
        </authorList>
    </citation>
    <scope>NUCLEOTIDE SEQUENCE [LARGE SCALE GENOMIC DNA]</scope>
    <source>
        <strain evidence="12">NAU3</strain>
        <tissue evidence="12">Gut</tissue>
    </source>
</reference>
<dbReference type="InterPro" id="IPR000719">
    <property type="entry name" value="Prot_kinase_dom"/>
</dbReference>
<proteinExistence type="inferred from homology"/>
<dbReference type="PROSITE" id="PS00108">
    <property type="entry name" value="PROTEIN_KINASE_ST"/>
    <property type="match status" value="1"/>
</dbReference>
<dbReference type="GO" id="GO:0004674">
    <property type="term" value="F:protein serine/threonine kinase activity"/>
    <property type="evidence" value="ECO:0007669"/>
    <property type="project" value="UniProtKB-EC"/>
</dbReference>
<dbReference type="EC" id="2.7.11.1" evidence="2"/>
<evidence type="ECO:0000256" key="6">
    <source>
        <dbReference type="ARBA" id="ARBA00022777"/>
    </source>
</evidence>
<dbReference type="SMART" id="SM00220">
    <property type="entry name" value="S_TKc"/>
    <property type="match status" value="1"/>
</dbReference>
<dbReference type="Gene3D" id="1.10.510.10">
    <property type="entry name" value="Transferase(Phosphotransferase) domain 1"/>
    <property type="match status" value="1"/>
</dbReference>
<protein>
    <recommendedName>
        <fullName evidence="2">non-specific serine/threonine protein kinase</fullName>
        <ecNumber evidence="2">2.7.11.1</ecNumber>
    </recommendedName>
</protein>
<feature type="domain" description="Protein kinase" evidence="11">
    <location>
        <begin position="11"/>
        <end position="270"/>
    </location>
</feature>
<evidence type="ECO:0000313" key="12">
    <source>
        <dbReference type="EMBL" id="KAK2960570.1"/>
    </source>
</evidence>
<sequence length="1456" mass="163118">MGQETSKRSDFTVLKELGKGSYGTVELLEHNVTKKTFACKSARLSTSQKALESIEAEIEAYKDLNNPFILKYYYSFKEDQIFYMMTEYCSRKDLAVFYNDSREMGATVPPERTWKFIYQTLIGLDYLLKKRIAHGDIKPENVFLMENLDVRIGDFGSKQDAEATFTDLDKANGTEAFYSPQRRFYDDSVKKASYGLSDDLWALGVAIYFLHTKKLPFVTQKVPNLKIQSSVYKLTDADADVAVQDFTYFVLDTNSFTRPTTQDLLLSPHFTALFKNSDEGLKKFYTTDADFSIRQESPNIVYNSDLPQPFRDYVGYILETFGESFSSQIASSAQFVHFLPLLDRKSLLSHPDFPFSIVHNSLTTPSQTSINESSFLSSFIYKSKTLISQFVAVLSDLVDHFTRPQLDATFEFVDKPSNSPARSKDKNAQQPEPKVIKYKLKHVHLHLFHTLTALPFESFLTILHSTNLISLLTKILAQHRSSWMVKNPFFVKSALSLVKSYLMKFENSLLLPEITHPAQTQSWNCSFPQQLLRQAHHFVALLHTGLNKAFCLWDVNKMVWTTNDTRKLREEQQALVINIEIADLLLDSERVLKKTSSLHTSGAHGFTPLAENRLAQIENFARSSIALTDSQFRSSTCEADFDQRSASYPWKVTHNSIVHVGLTPQVLIQIHGQRVMKQLGKKDVVGESNTIIHLIRWIQDAIVWRDKRRQTEWDRPVVTSVESLTRKEKDEYASLLHETLCSYATLLNEQSVEEIEEVWESVKHHFVAIVGRVIGSVLNSLSQYLIPDWMNVISQPLSVFPTLATPPQNSFSSPSFPPSYPSPGTQSPVMLQTNFHPINQVPPNSTQQSMNLPYQPQNPQFQQPNYAYQNQQFYPPQQLPNPMIVHSHSASAPTPLNGVPPPTIMQTVRANQMPIQHVPPPTLISTVQASQFPPSHVPPPTIVGTVRGNPMTNSPVPQPNTFGLGFQSPPSPMPTSPVVAGHYNPHAVQHSPLQNTFTTVQQTSPGFQTMQGNLQQNHQYTSNTLPRMGGPTGMTAQIPVQTPSITSLAPSMLIPNYITLPTTQMLSVSTPFLALLSHFFEKAQSSTQVMSSLAPLFAFMCRCVTIIVRSINRHNVAAPMSAETRSCLYQLLSSLLSCLTQFMKQPQITQNSPAAQTTPQFILFTQTIFDDFNLSIAKLPELSQAWANRNTSPSFRPLSKRDAISDEAAESFNSFVTNYVSFVSAFSQFSSFFEEAMKQNNAFVNSFLNKTPSQQTTLRNSLTNLLDLAKKMSADCSESILTLHPTLRLAPFSSSPLHLEGGQVSPLAHRYYVLKCFGDSIHTTATQCLLYLNCLTGSSPLTLMDSLSSFLLSEDGHAVSNTLAALERLCTTSGAILAQTNVWSNINTALTSSFPQSAFQQLLQLLSVWFSSQPPHIASFAKQQLPSSTILSYANSHTGLLSQSDNSLLSQVISSY</sequence>
<gene>
    <name evidence="12" type="ORF">BLNAU_4468</name>
</gene>
<dbReference type="Pfam" id="PF00069">
    <property type="entry name" value="Pkinase"/>
    <property type="match status" value="1"/>
</dbReference>
<dbReference type="SUPFAM" id="SSF56112">
    <property type="entry name" value="Protein kinase-like (PK-like)"/>
    <property type="match status" value="1"/>
</dbReference>
<evidence type="ECO:0000256" key="10">
    <source>
        <dbReference type="PROSITE-ProRule" id="PRU10141"/>
    </source>
</evidence>
<evidence type="ECO:0000256" key="3">
    <source>
        <dbReference type="ARBA" id="ARBA00022527"/>
    </source>
</evidence>
<comment type="catalytic activity">
    <reaction evidence="8">
        <text>L-threonyl-[protein] + ATP = O-phospho-L-threonyl-[protein] + ADP + H(+)</text>
        <dbReference type="Rhea" id="RHEA:46608"/>
        <dbReference type="Rhea" id="RHEA-COMP:11060"/>
        <dbReference type="Rhea" id="RHEA-COMP:11605"/>
        <dbReference type="ChEBI" id="CHEBI:15378"/>
        <dbReference type="ChEBI" id="CHEBI:30013"/>
        <dbReference type="ChEBI" id="CHEBI:30616"/>
        <dbReference type="ChEBI" id="CHEBI:61977"/>
        <dbReference type="ChEBI" id="CHEBI:456216"/>
        <dbReference type="EC" id="2.7.11.1"/>
    </reaction>
</comment>
<comment type="caution">
    <text evidence="12">The sequence shown here is derived from an EMBL/GenBank/DDBJ whole genome shotgun (WGS) entry which is preliminary data.</text>
</comment>
<dbReference type="InterPro" id="IPR050660">
    <property type="entry name" value="NEK_Ser/Thr_kinase"/>
</dbReference>
<evidence type="ECO:0000256" key="7">
    <source>
        <dbReference type="ARBA" id="ARBA00022840"/>
    </source>
</evidence>
<comment type="catalytic activity">
    <reaction evidence="9">
        <text>L-seryl-[protein] + ATP = O-phospho-L-seryl-[protein] + ADP + H(+)</text>
        <dbReference type="Rhea" id="RHEA:17989"/>
        <dbReference type="Rhea" id="RHEA-COMP:9863"/>
        <dbReference type="Rhea" id="RHEA-COMP:11604"/>
        <dbReference type="ChEBI" id="CHEBI:15378"/>
        <dbReference type="ChEBI" id="CHEBI:29999"/>
        <dbReference type="ChEBI" id="CHEBI:30616"/>
        <dbReference type="ChEBI" id="CHEBI:83421"/>
        <dbReference type="ChEBI" id="CHEBI:456216"/>
        <dbReference type="EC" id="2.7.11.1"/>
    </reaction>
</comment>
<keyword evidence="6 12" id="KW-0418">Kinase</keyword>
<name>A0ABQ9YA18_9EUKA</name>
<evidence type="ECO:0000313" key="13">
    <source>
        <dbReference type="Proteomes" id="UP001281761"/>
    </source>
</evidence>
<dbReference type="CDD" id="cd00180">
    <property type="entry name" value="PKc"/>
    <property type="match status" value="1"/>
</dbReference>
<dbReference type="InterPro" id="IPR011009">
    <property type="entry name" value="Kinase-like_dom_sf"/>
</dbReference>
<dbReference type="EMBL" id="JARBJD010000022">
    <property type="protein sequence ID" value="KAK2960570.1"/>
    <property type="molecule type" value="Genomic_DNA"/>
</dbReference>
<dbReference type="Proteomes" id="UP001281761">
    <property type="component" value="Unassembled WGS sequence"/>
</dbReference>
<dbReference type="InterPro" id="IPR017441">
    <property type="entry name" value="Protein_kinase_ATP_BS"/>
</dbReference>
<keyword evidence="4 12" id="KW-0808">Transferase</keyword>
<accession>A0ABQ9YA18</accession>
<dbReference type="PROSITE" id="PS00107">
    <property type="entry name" value="PROTEIN_KINASE_ATP"/>
    <property type="match status" value="1"/>
</dbReference>
<evidence type="ECO:0000256" key="5">
    <source>
        <dbReference type="ARBA" id="ARBA00022741"/>
    </source>
</evidence>
<keyword evidence="13" id="KW-1185">Reference proteome</keyword>
<dbReference type="InterPro" id="IPR008271">
    <property type="entry name" value="Ser/Thr_kinase_AS"/>
</dbReference>
<keyword evidence="7 10" id="KW-0067">ATP-binding</keyword>
<dbReference type="PROSITE" id="PS50011">
    <property type="entry name" value="PROTEIN_KINASE_DOM"/>
    <property type="match status" value="1"/>
</dbReference>